<dbReference type="InterPro" id="IPR017853">
    <property type="entry name" value="GH"/>
</dbReference>
<dbReference type="FunFam" id="3.20.20.80:FF:000081">
    <property type="entry name" value="Chitinase 1"/>
    <property type="match status" value="1"/>
</dbReference>
<dbReference type="PROSITE" id="PS51257">
    <property type="entry name" value="PROKAR_LIPOPROTEIN"/>
    <property type="match status" value="1"/>
</dbReference>
<evidence type="ECO:0000256" key="10">
    <source>
        <dbReference type="ARBA" id="ARBA00022729"/>
    </source>
</evidence>
<keyword evidence="26" id="KW-1185">Reference proteome</keyword>
<evidence type="ECO:0000256" key="14">
    <source>
        <dbReference type="ARBA" id="ARBA00023157"/>
    </source>
</evidence>
<evidence type="ECO:0000256" key="9">
    <source>
        <dbReference type="ARBA" id="ARBA00022703"/>
    </source>
</evidence>
<keyword evidence="9" id="KW-0053">Apoptosis</keyword>
<keyword evidence="11" id="KW-0378">Hydrolase</keyword>
<dbReference type="EC" id="3.2.1.14" evidence="5"/>
<dbReference type="InterPro" id="IPR036508">
    <property type="entry name" value="Chitin-bd_dom_sf"/>
</dbReference>
<dbReference type="SMART" id="SM00494">
    <property type="entry name" value="ChtBD2"/>
    <property type="match status" value="1"/>
</dbReference>
<reference evidence="25" key="2">
    <citation type="submission" date="2025-09" db="UniProtKB">
        <authorList>
            <consortium name="Ensembl"/>
        </authorList>
    </citation>
    <scope>IDENTIFICATION</scope>
</reference>
<dbReference type="OMA" id="VWAHEAN"/>
<evidence type="ECO:0000256" key="11">
    <source>
        <dbReference type="ARBA" id="ARBA00022801"/>
    </source>
</evidence>
<keyword evidence="16" id="KW-0119">Carbohydrate metabolism</keyword>
<keyword evidence="6" id="KW-0963">Cytoplasm</keyword>
<keyword evidence="12" id="KW-0391">Immunity</keyword>
<dbReference type="Gene3D" id="3.10.50.10">
    <property type="match status" value="2"/>
</dbReference>
<keyword evidence="7" id="KW-0964">Secreted</keyword>
<feature type="domain" description="Chitin-binding type-2" evidence="23">
    <location>
        <begin position="830"/>
        <end position="881"/>
    </location>
</feature>
<keyword evidence="13" id="KW-0146">Chitin degradation</keyword>
<evidence type="ECO:0000256" key="21">
    <source>
        <dbReference type="SAM" id="MobiDB-lite"/>
    </source>
</evidence>
<keyword evidence="15" id="KW-0395">Inflammatory response</keyword>
<dbReference type="FunFam" id="3.10.50.10:FF:000001">
    <property type="entry name" value="Chitinase 3-like 1"/>
    <property type="match status" value="2"/>
</dbReference>
<organism evidence="25 26">
    <name type="scientific">Salvator merianae</name>
    <name type="common">Argentine black and white tegu</name>
    <name type="synonym">Tupinambis merianae</name>
    <dbReference type="NCBI Taxonomy" id="96440"/>
    <lineage>
        <taxon>Eukaryota</taxon>
        <taxon>Metazoa</taxon>
        <taxon>Chordata</taxon>
        <taxon>Craniata</taxon>
        <taxon>Vertebrata</taxon>
        <taxon>Euteleostomi</taxon>
        <taxon>Lepidosauria</taxon>
        <taxon>Squamata</taxon>
        <taxon>Bifurcata</taxon>
        <taxon>Unidentata</taxon>
        <taxon>Episquamata</taxon>
        <taxon>Laterata</taxon>
        <taxon>Teiioidea</taxon>
        <taxon>Teiidae</taxon>
        <taxon>Salvator</taxon>
    </lineage>
</organism>
<dbReference type="Gene3D" id="3.20.20.80">
    <property type="entry name" value="Glycosidases"/>
    <property type="match status" value="2"/>
</dbReference>
<evidence type="ECO:0000256" key="22">
    <source>
        <dbReference type="SAM" id="SignalP"/>
    </source>
</evidence>
<evidence type="ECO:0000256" key="17">
    <source>
        <dbReference type="ARBA" id="ARBA00023295"/>
    </source>
</evidence>
<dbReference type="PROSITE" id="PS01095">
    <property type="entry name" value="GH18_1"/>
    <property type="match status" value="2"/>
</dbReference>
<feature type="domain" description="GH18" evidence="24">
    <location>
        <begin position="22"/>
        <end position="389"/>
    </location>
</feature>
<evidence type="ECO:0000256" key="1">
    <source>
        <dbReference type="ARBA" id="ARBA00000822"/>
    </source>
</evidence>
<evidence type="ECO:0000256" key="20">
    <source>
        <dbReference type="ARBA" id="ARBA00072739"/>
    </source>
</evidence>
<dbReference type="GO" id="GO:0006915">
    <property type="term" value="P:apoptotic process"/>
    <property type="evidence" value="ECO:0007669"/>
    <property type="project" value="UniProtKB-KW"/>
</dbReference>
<proteinExistence type="inferred from homology"/>
<dbReference type="FunFam" id="2.170.140.10:FF:000001">
    <property type="entry name" value="Acidic mammalian chitinase"/>
    <property type="match status" value="1"/>
</dbReference>
<dbReference type="SUPFAM" id="SSF54556">
    <property type="entry name" value="Chitinase insertion domain"/>
    <property type="match status" value="2"/>
</dbReference>
<dbReference type="Ensembl" id="ENSSMRT00000003403.1">
    <property type="protein sequence ID" value="ENSSMRP00000002840.1"/>
    <property type="gene ID" value="ENSSMRG00000002422.1"/>
</dbReference>
<dbReference type="GO" id="GO:0005576">
    <property type="term" value="C:extracellular region"/>
    <property type="evidence" value="ECO:0007669"/>
    <property type="project" value="UniProtKB-SubCell"/>
</dbReference>
<feature type="domain" description="GH18" evidence="24">
    <location>
        <begin position="430"/>
        <end position="797"/>
    </location>
</feature>
<dbReference type="FunFam" id="3.20.20.80:FF:000007">
    <property type="entry name" value="Acidic mammalian chitinase"/>
    <property type="match status" value="2"/>
</dbReference>
<dbReference type="AlphaFoldDB" id="A0A8D0B9X3"/>
<evidence type="ECO:0000256" key="3">
    <source>
        <dbReference type="ARBA" id="ARBA00004613"/>
    </source>
</evidence>
<dbReference type="GeneTree" id="ENSGT00940000162989"/>
<dbReference type="PROSITE" id="PS50940">
    <property type="entry name" value="CHIT_BIND_II"/>
    <property type="match status" value="1"/>
</dbReference>
<keyword evidence="14" id="KW-1015">Disulfide bond</keyword>
<keyword evidence="17" id="KW-0326">Glycosidase</keyword>
<feature type="compositionally biased region" description="Low complexity" evidence="21">
    <location>
        <begin position="396"/>
        <end position="412"/>
    </location>
</feature>
<dbReference type="GO" id="GO:0006032">
    <property type="term" value="P:chitin catabolic process"/>
    <property type="evidence" value="ECO:0007669"/>
    <property type="project" value="UniProtKB-KW"/>
</dbReference>
<feature type="region of interest" description="Disordered" evidence="21">
    <location>
        <begin position="396"/>
        <end position="423"/>
    </location>
</feature>
<dbReference type="PANTHER" id="PTHR11177">
    <property type="entry name" value="CHITINASE"/>
    <property type="match status" value="1"/>
</dbReference>
<evidence type="ECO:0000256" key="18">
    <source>
        <dbReference type="ARBA" id="ARBA00023326"/>
    </source>
</evidence>
<dbReference type="Pfam" id="PF01607">
    <property type="entry name" value="CBM_14"/>
    <property type="match status" value="1"/>
</dbReference>
<dbReference type="InterPro" id="IPR050314">
    <property type="entry name" value="Glycosyl_Hydrlase_18"/>
</dbReference>
<keyword evidence="8" id="KW-0147">Chitin-binding</keyword>
<keyword evidence="18" id="KW-0624">Polysaccharide degradation</keyword>
<evidence type="ECO:0000256" key="13">
    <source>
        <dbReference type="ARBA" id="ARBA00023024"/>
    </source>
</evidence>
<evidence type="ECO:0000256" key="7">
    <source>
        <dbReference type="ARBA" id="ARBA00022525"/>
    </source>
</evidence>
<reference evidence="25" key="1">
    <citation type="submission" date="2025-08" db="UniProtKB">
        <authorList>
            <consortium name="Ensembl"/>
        </authorList>
    </citation>
    <scope>IDENTIFICATION</scope>
</reference>
<evidence type="ECO:0000313" key="25">
    <source>
        <dbReference type="Ensembl" id="ENSSMRP00000002840.1"/>
    </source>
</evidence>
<protein>
    <recommendedName>
        <fullName evidence="20">Acidic mammalian chitinase</fullName>
        <ecNumber evidence="5">3.2.1.14</ecNumber>
    </recommendedName>
</protein>
<dbReference type="InterPro" id="IPR001579">
    <property type="entry name" value="Glyco_hydro_18_chit_AS"/>
</dbReference>
<feature type="chain" id="PRO_5034985294" description="Acidic mammalian chitinase" evidence="22">
    <location>
        <begin position="22"/>
        <end position="881"/>
    </location>
</feature>
<evidence type="ECO:0000259" key="24">
    <source>
        <dbReference type="PROSITE" id="PS51910"/>
    </source>
</evidence>
<dbReference type="InterPro" id="IPR002557">
    <property type="entry name" value="Chitin-bd_dom"/>
</dbReference>
<dbReference type="SMART" id="SM00636">
    <property type="entry name" value="Glyco_18"/>
    <property type="match status" value="2"/>
</dbReference>
<dbReference type="Proteomes" id="UP000694421">
    <property type="component" value="Unplaced"/>
</dbReference>
<evidence type="ECO:0000313" key="26">
    <source>
        <dbReference type="Proteomes" id="UP000694421"/>
    </source>
</evidence>
<dbReference type="PANTHER" id="PTHR11177:SF248">
    <property type="entry name" value="CHITOTRIOSIDASE-1"/>
    <property type="match status" value="1"/>
</dbReference>
<feature type="compositionally biased region" description="Basic and acidic residues" evidence="21">
    <location>
        <begin position="413"/>
        <end position="423"/>
    </location>
</feature>
<dbReference type="SUPFAM" id="SSF57625">
    <property type="entry name" value="Invertebrate chitin-binding proteins"/>
    <property type="match status" value="1"/>
</dbReference>
<dbReference type="CDD" id="cd02872">
    <property type="entry name" value="GH18_chitolectin_chitotriosidase"/>
    <property type="match status" value="2"/>
</dbReference>
<dbReference type="GO" id="GO:0005737">
    <property type="term" value="C:cytoplasm"/>
    <property type="evidence" value="ECO:0007669"/>
    <property type="project" value="UniProtKB-SubCell"/>
</dbReference>
<dbReference type="Gene3D" id="2.170.140.10">
    <property type="entry name" value="Chitin binding domain"/>
    <property type="match status" value="1"/>
</dbReference>
<evidence type="ECO:0000256" key="19">
    <source>
        <dbReference type="ARBA" id="ARBA00062006"/>
    </source>
</evidence>
<feature type="signal peptide" evidence="22">
    <location>
        <begin position="1"/>
        <end position="21"/>
    </location>
</feature>
<name>A0A8D0B9X3_SALMN</name>
<evidence type="ECO:0000256" key="5">
    <source>
        <dbReference type="ARBA" id="ARBA00012729"/>
    </source>
</evidence>
<evidence type="ECO:0000256" key="8">
    <source>
        <dbReference type="ARBA" id="ARBA00022669"/>
    </source>
</evidence>
<dbReference type="GO" id="GO:0000272">
    <property type="term" value="P:polysaccharide catabolic process"/>
    <property type="evidence" value="ECO:0007669"/>
    <property type="project" value="UniProtKB-KW"/>
</dbReference>
<dbReference type="InterPro" id="IPR011583">
    <property type="entry name" value="Chitinase_II/V-like_cat"/>
</dbReference>
<evidence type="ECO:0000256" key="16">
    <source>
        <dbReference type="ARBA" id="ARBA00023277"/>
    </source>
</evidence>
<evidence type="ECO:0000256" key="2">
    <source>
        <dbReference type="ARBA" id="ARBA00004496"/>
    </source>
</evidence>
<dbReference type="Pfam" id="PF00704">
    <property type="entry name" value="Glyco_hydro_18"/>
    <property type="match status" value="2"/>
</dbReference>
<comment type="catalytic activity">
    <reaction evidence="1">
        <text>Random endo-hydrolysis of N-acetyl-beta-D-glucosaminide (1-&gt;4)-beta-linkages in chitin and chitodextrins.</text>
        <dbReference type="EC" id="3.2.1.14"/>
    </reaction>
</comment>
<evidence type="ECO:0000256" key="12">
    <source>
        <dbReference type="ARBA" id="ARBA00022859"/>
    </source>
</evidence>
<dbReference type="InterPro" id="IPR029070">
    <property type="entry name" value="Chitinase_insertion_sf"/>
</dbReference>
<accession>A0A8D0B9X3</accession>
<dbReference type="SUPFAM" id="SSF51445">
    <property type="entry name" value="(Trans)glycosidases"/>
    <property type="match status" value="2"/>
</dbReference>
<dbReference type="InterPro" id="IPR001223">
    <property type="entry name" value="Glyco_hydro18_cat"/>
</dbReference>
<dbReference type="GO" id="GO:0008843">
    <property type="term" value="F:endochitinase activity"/>
    <property type="evidence" value="ECO:0007669"/>
    <property type="project" value="UniProtKB-EC"/>
</dbReference>
<evidence type="ECO:0000256" key="4">
    <source>
        <dbReference type="ARBA" id="ARBA00009121"/>
    </source>
</evidence>
<evidence type="ECO:0000256" key="15">
    <source>
        <dbReference type="ARBA" id="ARBA00023198"/>
    </source>
</evidence>
<dbReference type="GO" id="GO:0002376">
    <property type="term" value="P:immune system process"/>
    <property type="evidence" value="ECO:0007669"/>
    <property type="project" value="UniProtKB-KW"/>
</dbReference>
<dbReference type="PROSITE" id="PS51910">
    <property type="entry name" value="GH18_2"/>
    <property type="match status" value="2"/>
</dbReference>
<keyword evidence="10 22" id="KW-0732">Signal</keyword>
<sequence length="881" mass="97351">MGKMLLYVGLTVLLQLQLSSACKVVCYFTNWAQYRPEPAKYFPSNIDPQLCTHLIYAFATMNENKIAPYEWNDEDRLFPEFIALKQKNPQLVLLLAIGGWNFGTQKFTTMVSTAANRKTFIDSVIAYLRKFGFDGIDLDFEYPGSRGSPPEDKQRFTILIQEMLEAFTAEAASTGRSRLLITAAVSAGKGTIDAAYEIAAIGKLLDFISVMTYDFHGGWDSFTGHNSPLHVGSADQGDFKYFNCEFAMKYWRDNGVPAKKLVMGFPTYGRTFRLTSSDTSVGAPASGAGSAGTYTREAGFWAYYEICTFIKDATVNWIEDQKVPYAVKGNEWVGFDNAKSYEYKAQFVKDNQFGGAMVWAIDLDDFSGGFCGEGAYPLISKLKSLLQGGCDGDTVPPTDPPDVTTPAVITTPDADKTTTKGNPDENGHSCKVVCYFSNWAQYRPEPAKYFPNNIDPNLCTHLNYAFATMNENKIAPYEWNDEDKLFPEFQALKKSNPALVTLLAIGGWNFGTQKFTTMVSTAANRQTFIDSVIAYLRKFGFDGIDLDFEYPGSRGSPPEDKHRFTILIQEMVAAFEKEARETGNTRLLVTAAVSAGKATIDAGYEMEEIGKYLDFINVMTYDFHGGWDSFTGHNSPLHVGSADQGDFKYFNCEFAMNYWRDSGVPAGKLVMGFPTYGRTFRLSSSDTSVGAPASGAGSPGPYTREAGFWAYYEICTYIRDATVKWIEDQRVPYAFKDSEWIGFDNKESYGYKATFVKDNKFGGGMVWAIDLDDFLGSFCGEGPYPLINELKSLLAGNVCGDPGSVIIPPTPPPGPTPTPGPTTTTHEVTTGFCADKADGTYANKDDPNKFYICSGGNTFLMSCAAGLVFEESCKCCDWPRN</sequence>
<comment type="subunit">
    <text evidence="19">Interacts with EGFR.</text>
</comment>
<dbReference type="GO" id="GO:0008061">
    <property type="term" value="F:chitin binding"/>
    <property type="evidence" value="ECO:0007669"/>
    <property type="project" value="UniProtKB-KW"/>
</dbReference>
<evidence type="ECO:0000259" key="23">
    <source>
        <dbReference type="PROSITE" id="PS50940"/>
    </source>
</evidence>
<comment type="similarity">
    <text evidence="4">Belongs to the glycosyl hydrolase 18 family. Chitinase class II subfamily.</text>
</comment>
<dbReference type="GO" id="GO:0006954">
    <property type="term" value="P:inflammatory response"/>
    <property type="evidence" value="ECO:0007669"/>
    <property type="project" value="UniProtKB-KW"/>
</dbReference>
<comment type="subcellular location">
    <subcellularLocation>
        <location evidence="2">Cytoplasm</location>
    </subcellularLocation>
    <subcellularLocation>
        <location evidence="3">Secreted</location>
    </subcellularLocation>
</comment>
<evidence type="ECO:0000256" key="6">
    <source>
        <dbReference type="ARBA" id="ARBA00022490"/>
    </source>
</evidence>